<dbReference type="SMART" id="SM01389">
    <property type="entry name" value="Spt4"/>
    <property type="match status" value="1"/>
</dbReference>
<organism evidence="3">
    <name type="scientific">Hexamita inflata</name>
    <dbReference type="NCBI Taxonomy" id="28002"/>
    <lineage>
        <taxon>Eukaryota</taxon>
        <taxon>Metamonada</taxon>
        <taxon>Diplomonadida</taxon>
        <taxon>Hexamitidae</taxon>
        <taxon>Hexamitinae</taxon>
        <taxon>Hexamita</taxon>
    </lineage>
</organism>
<dbReference type="InterPro" id="IPR029040">
    <property type="entry name" value="RPABC4/Spt4"/>
</dbReference>
<proteinExistence type="predicted"/>
<gene>
    <name evidence="3" type="ORF">HINF_LOCUS33033</name>
    <name evidence="4" type="ORF">HINF_LOCUS58034</name>
</gene>
<comment type="caution">
    <text evidence="3">The sequence shown here is derived from an EMBL/GenBank/DDBJ whole genome shotgun (WGS) entry which is preliminary data.</text>
</comment>
<protein>
    <recommendedName>
        <fullName evidence="2">Spt4/RpoE2 zinc finger domain-containing protein</fullName>
    </recommendedName>
</protein>
<evidence type="ECO:0000313" key="4">
    <source>
        <dbReference type="EMBL" id="CAL6077117.1"/>
    </source>
</evidence>
<keyword evidence="5" id="KW-1185">Reference proteome</keyword>
<dbReference type="InterPro" id="IPR038589">
    <property type="entry name" value="Spt4_dom_sf"/>
</dbReference>
<accession>A0AA86UN94</accession>
<keyword evidence="1" id="KW-0804">Transcription</keyword>
<reference evidence="4 5" key="2">
    <citation type="submission" date="2024-07" db="EMBL/GenBank/DDBJ databases">
        <authorList>
            <person name="Akdeniz Z."/>
        </authorList>
    </citation>
    <scope>NUCLEOTIDE SEQUENCE [LARGE SCALE GENOMIC DNA]</scope>
</reference>
<dbReference type="SUPFAM" id="SSF63393">
    <property type="entry name" value="RNA polymerase subunits"/>
    <property type="match status" value="1"/>
</dbReference>
<dbReference type="InterPro" id="IPR022800">
    <property type="entry name" value="Spt4/RpoE2_Znf"/>
</dbReference>
<dbReference type="Gene3D" id="2.20.28.90">
    <property type="match status" value="1"/>
</dbReference>
<dbReference type="Proteomes" id="UP001642409">
    <property type="component" value="Unassembled WGS sequence"/>
</dbReference>
<sequence length="90" mass="10347">MAFINFEEKELRTLKACMNCYYLNSYQSSSCANCRETNLIQEYNGMVGLLDPSSSYIVKLIRSYSKYSGDLIPGFYAVKIEEEERLDGDD</sequence>
<evidence type="ECO:0000313" key="5">
    <source>
        <dbReference type="Proteomes" id="UP001642409"/>
    </source>
</evidence>
<feature type="domain" description="Spt4/RpoE2 zinc finger" evidence="2">
    <location>
        <begin position="14"/>
        <end position="81"/>
    </location>
</feature>
<name>A0AA86UN94_9EUKA</name>
<dbReference type="AlphaFoldDB" id="A0AA86UN94"/>
<dbReference type="Pfam" id="PF06093">
    <property type="entry name" value="Spt4"/>
    <property type="match status" value="1"/>
</dbReference>
<dbReference type="EMBL" id="CAXDID020000323">
    <property type="protein sequence ID" value="CAL6077117.1"/>
    <property type="molecule type" value="Genomic_DNA"/>
</dbReference>
<dbReference type="EMBL" id="CATOUU010000743">
    <property type="protein sequence ID" value="CAI9945388.1"/>
    <property type="molecule type" value="Genomic_DNA"/>
</dbReference>
<reference evidence="3" key="1">
    <citation type="submission" date="2023-06" db="EMBL/GenBank/DDBJ databases">
        <authorList>
            <person name="Kurt Z."/>
        </authorList>
    </citation>
    <scope>NUCLEOTIDE SEQUENCE</scope>
</reference>
<evidence type="ECO:0000313" key="3">
    <source>
        <dbReference type="EMBL" id="CAI9945388.1"/>
    </source>
</evidence>
<evidence type="ECO:0000259" key="2">
    <source>
        <dbReference type="SMART" id="SM01389"/>
    </source>
</evidence>
<evidence type="ECO:0000256" key="1">
    <source>
        <dbReference type="ARBA" id="ARBA00023163"/>
    </source>
</evidence>